<gene>
    <name evidence="1" type="primary">ppnK</name>
    <name evidence="1" type="ORF">HLB00_08940</name>
</gene>
<sequence>MKIGIIARINCHSCIKIARRIIELIPESWELVLEDKLAKALNRKGVNFKDIDADIIIVVGGDGTILRTAQLSRGKILGI</sequence>
<reference evidence="1 2" key="1">
    <citation type="submission" date="2020-05" db="EMBL/GenBank/DDBJ databases">
        <authorList>
            <person name="Zhang R."/>
        </authorList>
    </citation>
    <scope>NUCLEOTIDE SEQUENCE [LARGE SCALE GENOMIC DNA]</scope>
    <source>
        <strain evidence="1 2">DSM 28986</strain>
    </source>
</reference>
<dbReference type="InterPro" id="IPR002504">
    <property type="entry name" value="NADK"/>
</dbReference>
<dbReference type="EMBL" id="JABGBP010000345">
    <property type="protein sequence ID" value="NOL60945.1"/>
    <property type="molecule type" value="Genomic_DNA"/>
</dbReference>
<evidence type="ECO:0000313" key="1">
    <source>
        <dbReference type="EMBL" id="NOL60945.1"/>
    </source>
</evidence>
<keyword evidence="1" id="KW-0808">Transferase</keyword>
<accession>A0A7K4FPS3</accession>
<dbReference type="Pfam" id="PF01513">
    <property type="entry name" value="NAD_kinase"/>
    <property type="match status" value="1"/>
</dbReference>
<comment type="caution">
    <text evidence="1">The sequence shown here is derived from an EMBL/GenBank/DDBJ whole genome shotgun (WGS) entry which is preliminary data.</text>
</comment>
<dbReference type="AlphaFoldDB" id="A0A7K4FPS3"/>
<name>A0A7K4FPS3_9ARCH</name>
<dbReference type="Proteomes" id="UP000546917">
    <property type="component" value="Unassembled WGS sequence"/>
</dbReference>
<protein>
    <submittedName>
        <fullName evidence="1">NAD(+) kinase</fullName>
        <ecNumber evidence="1">2.7.1.23</ecNumber>
    </submittedName>
</protein>
<dbReference type="RefSeq" id="WP_171482018.1">
    <property type="nucleotide sequence ID" value="NZ_JABGBP010000345.1"/>
</dbReference>
<dbReference type="InterPro" id="IPR016064">
    <property type="entry name" value="NAD/diacylglycerol_kinase_sf"/>
</dbReference>
<organism evidence="1 2">
    <name type="scientific">Ferroplasma acidiphilum</name>
    <dbReference type="NCBI Taxonomy" id="74969"/>
    <lineage>
        <taxon>Archaea</taxon>
        <taxon>Methanobacteriati</taxon>
        <taxon>Thermoplasmatota</taxon>
        <taxon>Thermoplasmata</taxon>
        <taxon>Thermoplasmatales</taxon>
        <taxon>Ferroplasmaceae</taxon>
        <taxon>Ferroplasma</taxon>
    </lineage>
</organism>
<dbReference type="Gene3D" id="3.40.50.10330">
    <property type="entry name" value="Probable inorganic polyphosphate/atp-NAD kinase, domain 1"/>
    <property type="match status" value="1"/>
</dbReference>
<feature type="non-terminal residue" evidence="1">
    <location>
        <position position="79"/>
    </location>
</feature>
<evidence type="ECO:0000313" key="2">
    <source>
        <dbReference type="Proteomes" id="UP000546917"/>
    </source>
</evidence>
<dbReference type="GO" id="GO:0006741">
    <property type="term" value="P:NADP+ biosynthetic process"/>
    <property type="evidence" value="ECO:0007669"/>
    <property type="project" value="InterPro"/>
</dbReference>
<dbReference type="SUPFAM" id="SSF111331">
    <property type="entry name" value="NAD kinase/diacylglycerol kinase-like"/>
    <property type="match status" value="1"/>
</dbReference>
<dbReference type="GO" id="GO:0003951">
    <property type="term" value="F:NAD+ kinase activity"/>
    <property type="evidence" value="ECO:0007669"/>
    <property type="project" value="UniProtKB-EC"/>
</dbReference>
<proteinExistence type="predicted"/>
<dbReference type="EC" id="2.7.1.23" evidence="1"/>
<keyword evidence="1" id="KW-0418">Kinase</keyword>
<dbReference type="InterPro" id="IPR017438">
    <property type="entry name" value="ATP-NAD_kinase_N"/>
</dbReference>